<evidence type="ECO:0000256" key="1">
    <source>
        <dbReference type="SAM" id="MobiDB-lite"/>
    </source>
</evidence>
<protein>
    <submittedName>
        <fullName evidence="2">Uncharacterized protein</fullName>
    </submittedName>
</protein>
<evidence type="ECO:0000313" key="2">
    <source>
        <dbReference type="EMBL" id="GGQ23586.1"/>
    </source>
</evidence>
<proteinExistence type="predicted"/>
<dbReference type="EMBL" id="BMQJ01000019">
    <property type="protein sequence ID" value="GGQ23586.1"/>
    <property type="molecule type" value="Genomic_DNA"/>
</dbReference>
<reference evidence="3" key="1">
    <citation type="journal article" date="2019" name="Int. J. Syst. Evol. Microbiol.">
        <title>The Global Catalogue of Microorganisms (GCM) 10K type strain sequencing project: providing services to taxonomists for standard genome sequencing and annotation.</title>
        <authorList>
            <consortium name="The Broad Institute Genomics Platform"/>
            <consortium name="The Broad Institute Genome Sequencing Center for Infectious Disease"/>
            <person name="Wu L."/>
            <person name="Ma J."/>
        </authorList>
    </citation>
    <scope>NUCLEOTIDE SEQUENCE [LARGE SCALE GENOMIC DNA]</scope>
    <source>
        <strain evidence="3">JCM 3115</strain>
    </source>
</reference>
<gene>
    <name evidence="2" type="ORF">GCM10010140_62330</name>
</gene>
<feature type="compositionally biased region" description="Pro residues" evidence="1">
    <location>
        <begin position="56"/>
        <end position="67"/>
    </location>
</feature>
<name>A0ABQ2RE20_9ACTN</name>
<sequence>MGDSSTSGGHLNAGQKALIALEYEKAIAAATKVGRPIGDAPKPQATLSEKTVADLPPFPSQVSPPKPFEAKSRERAAKVVGASGRAVQQAKALQRDAPDLAEKVRAGQVALDAADRQRKQRVAAMPKPDPVPSKPGPVMLTLHTNTGGAWHLARGWGCYAGGGYRSEGVPRTVAARSWRGVAPPFASVWHHQKQDRGT</sequence>
<feature type="region of interest" description="Disordered" evidence="1">
    <location>
        <begin position="52"/>
        <end position="72"/>
    </location>
</feature>
<evidence type="ECO:0000313" key="3">
    <source>
        <dbReference type="Proteomes" id="UP000611554"/>
    </source>
</evidence>
<accession>A0ABQ2RE20</accession>
<organism evidence="2 3">
    <name type="scientific">Streptosporangium pseudovulgare</name>
    <dbReference type="NCBI Taxonomy" id="35765"/>
    <lineage>
        <taxon>Bacteria</taxon>
        <taxon>Bacillati</taxon>
        <taxon>Actinomycetota</taxon>
        <taxon>Actinomycetes</taxon>
        <taxon>Streptosporangiales</taxon>
        <taxon>Streptosporangiaceae</taxon>
        <taxon>Streptosporangium</taxon>
    </lineage>
</organism>
<keyword evidence="3" id="KW-1185">Reference proteome</keyword>
<dbReference type="Proteomes" id="UP000611554">
    <property type="component" value="Unassembled WGS sequence"/>
</dbReference>
<dbReference type="RefSeq" id="WP_189250010.1">
    <property type="nucleotide sequence ID" value="NZ_BMQJ01000019.1"/>
</dbReference>
<comment type="caution">
    <text evidence="2">The sequence shown here is derived from an EMBL/GenBank/DDBJ whole genome shotgun (WGS) entry which is preliminary data.</text>
</comment>